<gene>
    <name evidence="1" type="ORF">LKD36_00425</name>
</gene>
<name>A0AAE3DAS0_9FIRM</name>
<reference evidence="1 2" key="1">
    <citation type="submission" date="2021-10" db="EMBL/GenBank/DDBJ databases">
        <title>Anaerobic single-cell dispensing facilitates the cultivation of human gut bacteria.</title>
        <authorList>
            <person name="Afrizal A."/>
        </authorList>
    </citation>
    <scope>NUCLEOTIDE SEQUENCE [LARGE SCALE GENOMIC DNA]</scope>
    <source>
        <strain evidence="1 2">CLA-AA-H276</strain>
    </source>
</reference>
<dbReference type="Pfam" id="PF06949">
    <property type="entry name" value="DUF1292"/>
    <property type="match status" value="1"/>
</dbReference>
<dbReference type="EMBL" id="JAJEPS010000001">
    <property type="protein sequence ID" value="MCC2124639.1"/>
    <property type="molecule type" value="Genomic_DNA"/>
</dbReference>
<evidence type="ECO:0000313" key="1">
    <source>
        <dbReference type="EMBL" id="MCC2124639.1"/>
    </source>
</evidence>
<dbReference type="RefSeq" id="WP_308458237.1">
    <property type="nucleotide sequence ID" value="NZ_JAJEPS010000001.1"/>
</dbReference>
<keyword evidence="2" id="KW-1185">Reference proteome</keyword>
<accession>A0AAE3DAS0</accession>
<evidence type="ECO:0000313" key="2">
    <source>
        <dbReference type="Proteomes" id="UP001198220"/>
    </source>
</evidence>
<comment type="caution">
    <text evidence="1">The sequence shown here is derived from an EMBL/GenBank/DDBJ whole genome shotgun (WGS) entry which is preliminary data.</text>
</comment>
<organism evidence="1 2">
    <name type="scientific">Hominiventricola filiformis</name>
    <dbReference type="NCBI Taxonomy" id="2885352"/>
    <lineage>
        <taxon>Bacteria</taxon>
        <taxon>Bacillati</taxon>
        <taxon>Bacillota</taxon>
        <taxon>Clostridia</taxon>
        <taxon>Lachnospirales</taxon>
        <taxon>Lachnospiraceae</taxon>
        <taxon>Hominiventricola</taxon>
    </lineage>
</organism>
<dbReference type="InterPro" id="IPR009711">
    <property type="entry name" value="UPF0473"/>
</dbReference>
<proteinExistence type="predicted"/>
<sequence length="85" mass="9786">MEKLVFQGKDGDSAEFYVLEQTRMSGVNYLLVTDSEEDDGECLILKDTSEDQDQESLYEIVEDEKELDAVLTVFEELLDNVDIER</sequence>
<protein>
    <submittedName>
        <fullName evidence="1">DUF1292 domain-containing protein</fullName>
    </submittedName>
</protein>
<dbReference type="AlphaFoldDB" id="A0AAE3DAS0"/>
<dbReference type="Proteomes" id="UP001198220">
    <property type="component" value="Unassembled WGS sequence"/>
</dbReference>